<feature type="transmembrane region" description="Helical" evidence="1">
    <location>
        <begin position="33"/>
        <end position="49"/>
    </location>
</feature>
<reference evidence="2 3" key="1">
    <citation type="submission" date="2018-05" db="EMBL/GenBank/DDBJ databases">
        <title>Animal gut microbial communities from fecal samples from Wisconsin, USA.</title>
        <authorList>
            <person name="Neumann A."/>
        </authorList>
    </citation>
    <scope>NUCLEOTIDE SEQUENCE [LARGE SCALE GENOMIC DNA]</scope>
    <source>
        <strain evidence="2 3">UWS4</strain>
    </source>
</reference>
<feature type="transmembrane region" description="Helical" evidence="1">
    <location>
        <begin position="325"/>
        <end position="345"/>
    </location>
</feature>
<feature type="transmembrane region" description="Helical" evidence="1">
    <location>
        <begin position="357"/>
        <end position="378"/>
    </location>
</feature>
<name>A0ABX5LLA8_9BACT</name>
<accession>A0ABX5LLA8</accession>
<evidence type="ECO:0008006" key="4">
    <source>
        <dbReference type="Google" id="ProtNLM"/>
    </source>
</evidence>
<evidence type="ECO:0000313" key="2">
    <source>
        <dbReference type="EMBL" id="PWK93142.1"/>
    </source>
</evidence>
<keyword evidence="1" id="KW-0472">Membrane</keyword>
<dbReference type="RefSeq" id="WP_106198428.1">
    <property type="nucleotide sequence ID" value="NZ_QGHD01000031.1"/>
</dbReference>
<feature type="transmembrane region" description="Helical" evidence="1">
    <location>
        <begin position="56"/>
        <end position="72"/>
    </location>
</feature>
<feature type="transmembrane region" description="Helical" evidence="1">
    <location>
        <begin position="245"/>
        <end position="273"/>
    </location>
</feature>
<evidence type="ECO:0000256" key="1">
    <source>
        <dbReference type="SAM" id="Phobius"/>
    </source>
</evidence>
<sequence>MEKLFLGIIKHYYWILVAIAASIMFGFRDTSSAFIVVVVIATVICAQNIKFEQLDFFVVLYIIYNLITGIVGSLPDRLFYLGVRSEIIPICFYFIARSEQFKNEDFFLNMRRPLLFAMACGLFFYFVQPSFYVQFKVNDLWSTMNIDATEISGYLLYEVSRLSSFWPHSYFMGYASLFIFILTTKRIIVDNAFSKLDSISMIVSFFCLFFAQQRVSIAFAILYLVLLTIYAAIRRLKNRKYLYALWFFSIVFGIAIAAIAVIVLGDGFVTYIVNRSVNYDGNMVGDRFAMFSQFMDRLSTFGDGLGRYGHGAVYEGFKGIPDCDYMRIPCEIGFVGLFMLLYFCTSSIVKGLFIFRYCLFEICCLVFVLIAMLGAAPWELGVLHPFLYWFCIGHIQSKFLRRDELEEEYEAYIQKENPQEESEEQEEDEK</sequence>
<dbReference type="EMBL" id="QGHD01000031">
    <property type="protein sequence ID" value="PWK93142.1"/>
    <property type="molecule type" value="Genomic_DNA"/>
</dbReference>
<protein>
    <recommendedName>
        <fullName evidence="4">O-antigen ligase like membrane protein</fullName>
    </recommendedName>
</protein>
<keyword evidence="3" id="KW-1185">Reference proteome</keyword>
<keyword evidence="1" id="KW-1133">Transmembrane helix</keyword>
<feature type="transmembrane region" description="Helical" evidence="1">
    <location>
        <begin position="165"/>
        <end position="182"/>
    </location>
</feature>
<gene>
    <name evidence="2" type="ORF">B0H50_13112</name>
</gene>
<proteinExistence type="predicted"/>
<dbReference type="Proteomes" id="UP000245523">
    <property type="component" value="Unassembled WGS sequence"/>
</dbReference>
<keyword evidence="1" id="KW-0812">Transmembrane</keyword>
<feature type="transmembrane region" description="Helical" evidence="1">
    <location>
        <begin position="115"/>
        <end position="135"/>
    </location>
</feature>
<evidence type="ECO:0000313" key="3">
    <source>
        <dbReference type="Proteomes" id="UP000245523"/>
    </source>
</evidence>
<organism evidence="2 3">
    <name type="scientific">Hallerella porci</name>
    <dbReference type="NCBI Taxonomy" id="1945871"/>
    <lineage>
        <taxon>Bacteria</taxon>
        <taxon>Pseudomonadati</taxon>
        <taxon>Fibrobacterota</taxon>
        <taxon>Fibrobacteria</taxon>
        <taxon>Fibrobacterales</taxon>
        <taxon>Fibrobacteraceae</taxon>
        <taxon>Hallerella</taxon>
    </lineage>
</organism>
<feature type="transmembrane region" description="Helical" evidence="1">
    <location>
        <begin position="217"/>
        <end position="233"/>
    </location>
</feature>
<comment type="caution">
    <text evidence="2">The sequence shown here is derived from an EMBL/GenBank/DDBJ whole genome shotgun (WGS) entry which is preliminary data.</text>
</comment>
<feature type="transmembrane region" description="Helical" evidence="1">
    <location>
        <begin position="12"/>
        <end position="27"/>
    </location>
</feature>